<sequence length="71" mass="8016">MIIKGSREGSRVSNQSIRPEAAQVNEVSGKRRRNASIIRKGSRERERFMRGLFWVFLSICEGMRMNAGGCG</sequence>
<evidence type="ECO:0000256" key="1">
    <source>
        <dbReference type="SAM" id="MobiDB-lite"/>
    </source>
</evidence>
<dbReference type="Proteomes" id="UP001600943">
    <property type="component" value="Unassembled WGS sequence"/>
</dbReference>
<evidence type="ECO:0000313" key="2">
    <source>
        <dbReference type="EMBL" id="GAA6408447.1"/>
    </source>
</evidence>
<comment type="caution">
    <text evidence="2">The sequence shown here is derived from an EMBL/GenBank/DDBJ whole genome shotgun (WGS) entry which is preliminary data.</text>
</comment>
<name>A0ABQ0BAH2_9FIRM</name>
<accession>A0ABQ0BAH2</accession>
<protein>
    <submittedName>
        <fullName evidence="2">Uncharacterized protein</fullName>
    </submittedName>
</protein>
<reference evidence="2 3" key="1">
    <citation type="submission" date="2024-04" db="EMBL/GenBank/DDBJ databases">
        <title>Defined microbial consortia suppress multidrug-resistant proinflammatory Enterobacteriaceae via ecological control.</title>
        <authorList>
            <person name="Furuichi M."/>
            <person name="Kawaguchi T."/>
            <person name="Pust M."/>
            <person name="Yasuma K."/>
            <person name="Plichta D."/>
            <person name="Hasegawa N."/>
            <person name="Ohya T."/>
            <person name="Bhattarai S."/>
            <person name="Sasajima S."/>
            <person name="Aoto Y."/>
            <person name="Tuganbaev T."/>
            <person name="Yaginuma M."/>
            <person name="Ueda M."/>
            <person name="Okahashi N."/>
            <person name="Amafuji K."/>
            <person name="Kiridooshi Y."/>
            <person name="Sugita K."/>
            <person name="Strazar M."/>
            <person name="Skelly A."/>
            <person name="Suda W."/>
            <person name="Hattori M."/>
            <person name="Nakamoto N."/>
            <person name="Caballero S."/>
            <person name="Norman J."/>
            <person name="Olle B."/>
            <person name="Tanoue T."/>
            <person name="Arita M."/>
            <person name="Bucci V."/>
            <person name="Atarashi K."/>
            <person name="Xavier R."/>
            <person name="Honda K."/>
        </authorList>
    </citation>
    <scope>NUCLEOTIDE SEQUENCE [LARGE SCALE GENOMIC DNA]</scope>
    <source>
        <strain evidence="3">k04-0078-D8-1</strain>
    </source>
</reference>
<gene>
    <name evidence="2" type="ORF">K040078D81_25640</name>
</gene>
<organism evidence="2 3">
    <name type="scientific">Blautia hominis</name>
    <dbReference type="NCBI Taxonomy" id="2025493"/>
    <lineage>
        <taxon>Bacteria</taxon>
        <taxon>Bacillati</taxon>
        <taxon>Bacillota</taxon>
        <taxon>Clostridia</taxon>
        <taxon>Lachnospirales</taxon>
        <taxon>Lachnospiraceae</taxon>
        <taxon>Blautia</taxon>
    </lineage>
</organism>
<feature type="compositionally biased region" description="Basic and acidic residues" evidence="1">
    <location>
        <begin position="1"/>
        <end position="10"/>
    </location>
</feature>
<keyword evidence="3" id="KW-1185">Reference proteome</keyword>
<proteinExistence type="predicted"/>
<dbReference type="EMBL" id="BAABYW010000001">
    <property type="protein sequence ID" value="GAA6408447.1"/>
    <property type="molecule type" value="Genomic_DNA"/>
</dbReference>
<feature type="region of interest" description="Disordered" evidence="1">
    <location>
        <begin position="1"/>
        <end position="33"/>
    </location>
</feature>
<evidence type="ECO:0000313" key="3">
    <source>
        <dbReference type="Proteomes" id="UP001600943"/>
    </source>
</evidence>